<evidence type="ECO:0000256" key="9">
    <source>
        <dbReference type="ARBA" id="ARBA00042194"/>
    </source>
</evidence>
<evidence type="ECO:0000259" key="11">
    <source>
        <dbReference type="PROSITE" id="PS50892"/>
    </source>
</evidence>
<accession>A0A0A9WDL2</accession>
<dbReference type="PRINTS" id="PR00219">
    <property type="entry name" value="SYNAPTOBREVN"/>
</dbReference>
<keyword evidence="2" id="KW-0653">Protein transport</keyword>
<dbReference type="InterPro" id="IPR042855">
    <property type="entry name" value="V_SNARE_CC"/>
</dbReference>
<reference evidence="12" key="1">
    <citation type="journal article" date="2014" name="PLoS ONE">
        <title>Transcriptome-Based Identification of ABC Transporters in the Western Tarnished Plant Bug Lygus hesperus.</title>
        <authorList>
            <person name="Hull J.J."/>
            <person name="Chaney K."/>
            <person name="Geib S.M."/>
            <person name="Fabrick J.A."/>
            <person name="Brent C.S."/>
            <person name="Walsh D."/>
            <person name="Lavine L.C."/>
        </authorList>
    </citation>
    <scope>NUCLEOTIDE SEQUENCE</scope>
</reference>
<dbReference type="EMBL" id="GDHC01001309">
    <property type="protein sequence ID" value="JAQ17320.1"/>
    <property type="molecule type" value="Transcribed_RNA"/>
</dbReference>
<dbReference type="PROSITE" id="PS50892">
    <property type="entry name" value="V_SNARE"/>
    <property type="match status" value="1"/>
</dbReference>
<reference evidence="13" key="3">
    <citation type="journal article" date="2016" name="Gigascience">
        <title>De novo construction of an expanded transcriptome assembly for the western tarnished plant bug, Lygus hesperus.</title>
        <authorList>
            <person name="Tassone E.E."/>
            <person name="Geib S.M."/>
            <person name="Hall B."/>
            <person name="Fabrick J.A."/>
            <person name="Brent C.S."/>
            <person name="Hull J.J."/>
        </authorList>
    </citation>
    <scope>NUCLEOTIDE SEQUENCE</scope>
</reference>
<dbReference type="AlphaFoldDB" id="A0A0A9WDL2"/>
<evidence type="ECO:0000256" key="1">
    <source>
        <dbReference type="ARBA" id="ARBA00004163"/>
    </source>
</evidence>
<dbReference type="Gene3D" id="1.20.5.110">
    <property type="match status" value="1"/>
</dbReference>
<sequence length="216" mass="23849">MISETGALYGALVVRLSDRVLLSRVNGAPTTNFTLPDTVWAELVNKCATAHFRTSAFIGVTRDSNPTEEVQLSYHIMTDDSFGYGVVASKDVSRRAGHAALDEIAALFRKMFIEAPNKLTIKIVDVFARPCRDVLVRLSNNTAVSSPSTGSALPTDAKVKQVKLAVDEVKNLALDNVERVIQRGQRIDDIVQATDELQFQAQGFQRSSRDLRNQLW</sequence>
<dbReference type="SUPFAM" id="SSF58038">
    <property type="entry name" value="SNARE fusion complex"/>
    <property type="match status" value="1"/>
</dbReference>
<dbReference type="GO" id="GO:0005765">
    <property type="term" value="C:lysosomal membrane"/>
    <property type="evidence" value="ECO:0007669"/>
    <property type="project" value="UniProtKB-SubCell"/>
</dbReference>
<dbReference type="InterPro" id="IPR051097">
    <property type="entry name" value="Synaptobrevin-like_transport"/>
</dbReference>
<organism evidence="12">
    <name type="scientific">Lygus hesperus</name>
    <name type="common">Western plant bug</name>
    <dbReference type="NCBI Taxonomy" id="30085"/>
    <lineage>
        <taxon>Eukaryota</taxon>
        <taxon>Metazoa</taxon>
        <taxon>Ecdysozoa</taxon>
        <taxon>Arthropoda</taxon>
        <taxon>Hexapoda</taxon>
        <taxon>Insecta</taxon>
        <taxon>Pterygota</taxon>
        <taxon>Neoptera</taxon>
        <taxon>Paraneoptera</taxon>
        <taxon>Hemiptera</taxon>
        <taxon>Heteroptera</taxon>
        <taxon>Panheteroptera</taxon>
        <taxon>Cimicomorpha</taxon>
        <taxon>Miridae</taxon>
        <taxon>Mirini</taxon>
        <taxon>Lygus</taxon>
    </lineage>
</organism>
<name>A0A0A9WDL2_LYGHE</name>
<dbReference type="EMBL" id="GBHO01037720">
    <property type="protein sequence ID" value="JAG05884.1"/>
    <property type="molecule type" value="Transcribed_RNA"/>
</dbReference>
<evidence type="ECO:0000256" key="4">
    <source>
        <dbReference type="ARBA" id="ARBA00037803"/>
    </source>
</evidence>
<evidence type="ECO:0000313" key="12">
    <source>
        <dbReference type="EMBL" id="JAG05884.1"/>
    </source>
</evidence>
<dbReference type="GO" id="GO:0031902">
    <property type="term" value="C:late endosome membrane"/>
    <property type="evidence" value="ECO:0007669"/>
    <property type="project" value="UniProtKB-SubCell"/>
</dbReference>
<proteinExistence type="predicted"/>
<dbReference type="GO" id="GO:0015031">
    <property type="term" value="P:protein transport"/>
    <property type="evidence" value="ECO:0007669"/>
    <property type="project" value="UniProtKB-KW"/>
</dbReference>
<dbReference type="Pfam" id="PF00957">
    <property type="entry name" value="Synaptobrevin"/>
    <property type="match status" value="1"/>
</dbReference>
<dbReference type="PANTHER" id="PTHR21136:SF186">
    <property type="entry name" value="MEMBRANE PROTEIN, PUTATIVE-RELATED"/>
    <property type="match status" value="1"/>
</dbReference>
<dbReference type="PANTHER" id="PTHR21136">
    <property type="entry name" value="SNARE PROTEINS"/>
    <property type="match status" value="1"/>
</dbReference>
<evidence type="ECO:0000313" key="13">
    <source>
        <dbReference type="EMBL" id="JAQ17320.1"/>
    </source>
</evidence>
<protein>
    <recommendedName>
        <fullName evidence="8">Vesicle-associated membrane protein 7</fullName>
    </recommendedName>
    <alternativeName>
        <fullName evidence="9">Synaptobrevin-like protein 1</fullName>
    </alternativeName>
</protein>
<evidence type="ECO:0000256" key="7">
    <source>
        <dbReference type="ARBA" id="ARBA00037875"/>
    </source>
</evidence>
<evidence type="ECO:0000256" key="6">
    <source>
        <dbReference type="ARBA" id="ARBA00037863"/>
    </source>
</evidence>
<evidence type="ECO:0000256" key="2">
    <source>
        <dbReference type="ARBA" id="ARBA00022927"/>
    </source>
</evidence>
<feature type="domain" description="V-SNARE coiled-coil homology" evidence="11">
    <location>
        <begin position="158"/>
        <end position="216"/>
    </location>
</feature>
<gene>
    <name evidence="13" type="primary">VAMP727</name>
    <name evidence="12" type="ORF">CM83_83967</name>
    <name evidence="13" type="ORF">g.7979</name>
</gene>
<keyword evidence="10" id="KW-0175">Coiled coil</keyword>
<comment type="subcellular location">
    <subcellularLocation>
        <location evidence="7">Cytoplasmic vesicle</location>
        <location evidence="7">Phagosome membrane</location>
        <topology evidence="7">Single-pass type IV membrane protein</topology>
    </subcellularLocation>
    <subcellularLocation>
        <location evidence="4">Cytoplasmic vesicle</location>
        <location evidence="4">Secretory vesicle membrane</location>
        <topology evidence="4">Single-pass type IV membrane protein</topology>
    </subcellularLocation>
    <subcellularLocation>
        <location evidence="1">Endoplasmic reticulum membrane</location>
        <topology evidence="1">Single-pass type IV membrane protein</topology>
    </subcellularLocation>
    <subcellularLocation>
        <location evidence="3">Golgi apparatus</location>
        <location evidence="3">trans-Golgi network membrane</location>
        <topology evidence="3">Single-pass type IV membrane protein</topology>
    </subcellularLocation>
    <subcellularLocation>
        <location evidence="5">Late endosome membrane</location>
        <topology evidence="5">Single-pass type IV membrane protein</topology>
    </subcellularLocation>
    <subcellularLocation>
        <location evidence="6">Lysosome membrane</location>
        <topology evidence="6">Single-pass type IV membrane protein</topology>
    </subcellularLocation>
</comment>
<evidence type="ECO:0000256" key="5">
    <source>
        <dbReference type="ARBA" id="ARBA00037845"/>
    </source>
</evidence>
<dbReference type="GO" id="GO:0016192">
    <property type="term" value="P:vesicle-mediated transport"/>
    <property type="evidence" value="ECO:0007669"/>
    <property type="project" value="InterPro"/>
</dbReference>
<reference evidence="12" key="2">
    <citation type="submission" date="2014-07" db="EMBL/GenBank/DDBJ databases">
        <authorList>
            <person name="Hull J."/>
        </authorList>
    </citation>
    <scope>NUCLEOTIDE SEQUENCE</scope>
</reference>
<evidence type="ECO:0000256" key="10">
    <source>
        <dbReference type="PROSITE-ProRule" id="PRU00290"/>
    </source>
</evidence>
<keyword evidence="2" id="KW-0813">Transport</keyword>
<evidence type="ECO:0000256" key="8">
    <source>
        <dbReference type="ARBA" id="ARBA00039269"/>
    </source>
</evidence>
<dbReference type="InterPro" id="IPR001388">
    <property type="entry name" value="Synaptobrevin-like"/>
</dbReference>
<dbReference type="GO" id="GO:0005789">
    <property type="term" value="C:endoplasmic reticulum membrane"/>
    <property type="evidence" value="ECO:0007669"/>
    <property type="project" value="UniProtKB-SubCell"/>
</dbReference>
<dbReference type="GO" id="GO:0005794">
    <property type="term" value="C:Golgi apparatus"/>
    <property type="evidence" value="ECO:0007669"/>
    <property type="project" value="UniProtKB-SubCell"/>
</dbReference>
<dbReference type="CDD" id="cd15843">
    <property type="entry name" value="R-SNARE"/>
    <property type="match status" value="1"/>
</dbReference>
<evidence type="ECO:0000256" key="3">
    <source>
        <dbReference type="ARBA" id="ARBA00037801"/>
    </source>
</evidence>
<dbReference type="GO" id="GO:0030658">
    <property type="term" value="C:transport vesicle membrane"/>
    <property type="evidence" value="ECO:0007669"/>
    <property type="project" value="UniProtKB-SubCell"/>
</dbReference>
<dbReference type="GO" id="GO:0030670">
    <property type="term" value="C:phagocytic vesicle membrane"/>
    <property type="evidence" value="ECO:0007669"/>
    <property type="project" value="UniProtKB-SubCell"/>
</dbReference>